<organism evidence="1">
    <name type="scientific">marine sediment metagenome</name>
    <dbReference type="NCBI Taxonomy" id="412755"/>
    <lineage>
        <taxon>unclassified sequences</taxon>
        <taxon>metagenomes</taxon>
        <taxon>ecological metagenomes</taxon>
    </lineage>
</organism>
<comment type="caution">
    <text evidence="1">The sequence shown here is derived from an EMBL/GenBank/DDBJ whole genome shotgun (WGS) entry which is preliminary data.</text>
</comment>
<feature type="non-terminal residue" evidence="1">
    <location>
        <position position="1"/>
    </location>
</feature>
<sequence length="160" mass="19271">FTIMLKDEKKIIIRNEGLKKLRNNLRQIIIRAVYDEIQILQNFDNLYEDWLSLTPEEQKESAILQGKITNLFSLLSKSICVCHLCTQSDKDMVFIPLYETWYCVECQEKDLIWYHPMGSEEDRRQHDYINYYLKQKEKFAKRFPNKIKTNSNKEIGHLFN</sequence>
<reference evidence="1" key="1">
    <citation type="journal article" date="2015" name="Nature">
        <title>Complex archaea that bridge the gap between prokaryotes and eukaryotes.</title>
        <authorList>
            <person name="Spang A."/>
            <person name="Saw J.H."/>
            <person name="Jorgensen S.L."/>
            <person name="Zaremba-Niedzwiedzka K."/>
            <person name="Martijn J."/>
            <person name="Lind A.E."/>
            <person name="van Eijk R."/>
            <person name="Schleper C."/>
            <person name="Guy L."/>
            <person name="Ettema T.J."/>
        </authorList>
    </citation>
    <scope>NUCLEOTIDE SEQUENCE</scope>
</reference>
<evidence type="ECO:0000313" key="1">
    <source>
        <dbReference type="EMBL" id="KKL73153.1"/>
    </source>
</evidence>
<accession>A0A0F9EGC0</accession>
<proteinExistence type="predicted"/>
<dbReference type="AlphaFoldDB" id="A0A0F9EGC0"/>
<name>A0A0F9EGC0_9ZZZZ</name>
<dbReference type="EMBL" id="LAZR01025052">
    <property type="protein sequence ID" value="KKL73153.1"/>
    <property type="molecule type" value="Genomic_DNA"/>
</dbReference>
<gene>
    <name evidence="1" type="ORF">LCGC14_2077780</name>
</gene>
<protein>
    <submittedName>
        <fullName evidence="1">Uncharacterized protein</fullName>
    </submittedName>
</protein>